<keyword evidence="2" id="KW-1003">Cell membrane</keyword>
<dbReference type="InterPro" id="IPR013106">
    <property type="entry name" value="Ig_V-set"/>
</dbReference>
<dbReference type="InterPro" id="IPR003599">
    <property type="entry name" value="Ig_sub"/>
</dbReference>
<comment type="subcellular location">
    <subcellularLocation>
        <location evidence="1">Cell membrane</location>
    </subcellularLocation>
</comment>
<dbReference type="STRING" id="8078.ENSFHEP00000027294"/>
<accession>A0A3Q2QJU1</accession>
<evidence type="ECO:0000256" key="5">
    <source>
        <dbReference type="ARBA" id="ARBA00023136"/>
    </source>
</evidence>
<keyword evidence="5 8" id="KW-0472">Membrane</keyword>
<feature type="domain" description="Ig-like" evidence="9">
    <location>
        <begin position="117"/>
        <end position="213"/>
    </location>
</feature>
<keyword evidence="6" id="KW-1015">Disulfide bond</keyword>
<feature type="transmembrane region" description="Helical" evidence="8">
    <location>
        <begin position="241"/>
        <end position="263"/>
    </location>
</feature>
<keyword evidence="11" id="KW-1185">Reference proteome</keyword>
<dbReference type="GeneTree" id="ENSGT01030000234530"/>
<evidence type="ECO:0000256" key="3">
    <source>
        <dbReference type="ARBA" id="ARBA00022729"/>
    </source>
</evidence>
<evidence type="ECO:0000256" key="2">
    <source>
        <dbReference type="ARBA" id="ARBA00022475"/>
    </source>
</evidence>
<reference evidence="10" key="2">
    <citation type="submission" date="2025-09" db="UniProtKB">
        <authorList>
            <consortium name="Ensembl"/>
        </authorList>
    </citation>
    <scope>IDENTIFICATION</scope>
</reference>
<evidence type="ECO:0000313" key="11">
    <source>
        <dbReference type="Proteomes" id="UP000265000"/>
    </source>
</evidence>
<evidence type="ECO:0000313" key="10">
    <source>
        <dbReference type="Ensembl" id="ENSFHEP00000027294.1"/>
    </source>
</evidence>
<dbReference type="InterPro" id="IPR036179">
    <property type="entry name" value="Ig-like_dom_sf"/>
</dbReference>
<dbReference type="SUPFAM" id="SSF48726">
    <property type="entry name" value="Immunoglobulin"/>
    <property type="match status" value="2"/>
</dbReference>
<dbReference type="SMART" id="SM00406">
    <property type="entry name" value="IGv"/>
    <property type="match status" value="2"/>
</dbReference>
<keyword evidence="3" id="KW-0732">Signal</keyword>
<dbReference type="GO" id="GO:0009617">
    <property type="term" value="P:response to bacterium"/>
    <property type="evidence" value="ECO:0007669"/>
    <property type="project" value="TreeGrafter"/>
</dbReference>
<dbReference type="Pfam" id="PF07686">
    <property type="entry name" value="V-set"/>
    <property type="match status" value="2"/>
</dbReference>
<dbReference type="CDD" id="cd00099">
    <property type="entry name" value="IgV"/>
    <property type="match status" value="1"/>
</dbReference>
<dbReference type="Gene3D" id="2.60.40.10">
    <property type="entry name" value="Immunoglobulins"/>
    <property type="match status" value="2"/>
</dbReference>
<keyword evidence="4" id="KW-0391">Immunity</keyword>
<dbReference type="PANTHER" id="PTHR19433">
    <property type="entry name" value="T-CELL RECEPTOR ALPHA CHAIN V REGION-RELATED"/>
    <property type="match status" value="1"/>
</dbReference>
<organism evidence="10 11">
    <name type="scientific">Fundulus heteroclitus</name>
    <name type="common">Killifish</name>
    <name type="synonym">Mummichog</name>
    <dbReference type="NCBI Taxonomy" id="8078"/>
    <lineage>
        <taxon>Eukaryota</taxon>
        <taxon>Metazoa</taxon>
        <taxon>Chordata</taxon>
        <taxon>Craniata</taxon>
        <taxon>Vertebrata</taxon>
        <taxon>Euteleostomi</taxon>
        <taxon>Actinopterygii</taxon>
        <taxon>Neopterygii</taxon>
        <taxon>Teleostei</taxon>
        <taxon>Neoteleostei</taxon>
        <taxon>Acanthomorphata</taxon>
        <taxon>Ovalentaria</taxon>
        <taxon>Atherinomorphae</taxon>
        <taxon>Cyprinodontiformes</taxon>
        <taxon>Fundulidae</taxon>
        <taxon>Fundulus</taxon>
    </lineage>
</organism>
<proteinExistence type="predicted"/>
<evidence type="ECO:0000256" key="7">
    <source>
        <dbReference type="ARBA" id="ARBA00023180"/>
    </source>
</evidence>
<sequence>MFSGCADAENFVTTTVAVGEKLTLSCKRHSTEGVGYLFWIRFIPGYMPELLGKTFTFNDDLFNTNSRISTKQEPGSFVLRIAQTRLSDMGFYFCLKSQNVNVSFLNATFLRIKGPEPHDTAVTQDSLSETIHKGGSVGLQCSVLSQSENNSCPEERKIFWFRVSSAQSVSLIYAQHEVDGECKHNPETQSGQSCVFNFVKHNISFSDAGTYLCALAACGRVVFGNGTKVEIEGDSIMNNTLFLLLSVTVGLMLIVAALLVCWIRKKHCKFCKGMSGDSWVNKVCSYNKYLQEERKRPSTVRSGPLIKTKLRNTGT</sequence>
<reference evidence="10" key="1">
    <citation type="submission" date="2025-08" db="UniProtKB">
        <authorList>
            <consortium name="Ensembl"/>
        </authorList>
    </citation>
    <scope>IDENTIFICATION</scope>
</reference>
<dbReference type="SMART" id="SM00409">
    <property type="entry name" value="IG"/>
    <property type="match status" value="2"/>
</dbReference>
<dbReference type="Proteomes" id="UP000265000">
    <property type="component" value="Unplaced"/>
</dbReference>
<dbReference type="GO" id="GO:0005886">
    <property type="term" value="C:plasma membrane"/>
    <property type="evidence" value="ECO:0007669"/>
    <property type="project" value="UniProtKB-SubCell"/>
</dbReference>
<evidence type="ECO:0000259" key="9">
    <source>
        <dbReference type="PROSITE" id="PS50835"/>
    </source>
</evidence>
<protein>
    <recommendedName>
        <fullName evidence="9">Ig-like domain-containing protein</fullName>
    </recommendedName>
</protein>
<evidence type="ECO:0000256" key="1">
    <source>
        <dbReference type="ARBA" id="ARBA00004236"/>
    </source>
</evidence>
<keyword evidence="8" id="KW-1133">Transmembrane helix</keyword>
<dbReference type="PANTHER" id="PTHR19433:SF133">
    <property type="entry name" value="IMMUNE-TYPE RECEPTOR 5 PRECURSOR-RELATED"/>
    <property type="match status" value="1"/>
</dbReference>
<dbReference type="InterPro" id="IPR052051">
    <property type="entry name" value="TCR_complex_component"/>
</dbReference>
<name>A0A3Q2QJU1_FUNHE</name>
<evidence type="ECO:0000256" key="8">
    <source>
        <dbReference type="SAM" id="Phobius"/>
    </source>
</evidence>
<dbReference type="InterPro" id="IPR013783">
    <property type="entry name" value="Ig-like_fold"/>
</dbReference>
<evidence type="ECO:0000256" key="6">
    <source>
        <dbReference type="ARBA" id="ARBA00023157"/>
    </source>
</evidence>
<keyword evidence="7" id="KW-0325">Glycoprotein</keyword>
<dbReference type="Ensembl" id="ENSFHET00000000510.1">
    <property type="protein sequence ID" value="ENSFHEP00000027294.1"/>
    <property type="gene ID" value="ENSFHEG00000000648.1"/>
</dbReference>
<evidence type="ECO:0000256" key="4">
    <source>
        <dbReference type="ARBA" id="ARBA00022859"/>
    </source>
</evidence>
<dbReference type="AlphaFoldDB" id="A0A3Q2QJU1"/>
<dbReference type="InterPro" id="IPR007110">
    <property type="entry name" value="Ig-like_dom"/>
</dbReference>
<dbReference type="GO" id="GO:0002376">
    <property type="term" value="P:immune system process"/>
    <property type="evidence" value="ECO:0007669"/>
    <property type="project" value="UniProtKB-KW"/>
</dbReference>
<dbReference type="PROSITE" id="PS50835">
    <property type="entry name" value="IG_LIKE"/>
    <property type="match status" value="1"/>
</dbReference>
<keyword evidence="8" id="KW-0812">Transmembrane</keyword>